<dbReference type="RefSeq" id="WP_158343161.1">
    <property type="nucleotide sequence ID" value="NZ_CP034861.1"/>
</dbReference>
<proteinExistence type="inferred from homology"/>
<comment type="catalytic activity">
    <reaction evidence="10">
        <text>tRNA(Glu) + L-glutamate + ATP = L-glutamyl-tRNA(Glu) + AMP + diphosphate</text>
        <dbReference type="Rhea" id="RHEA:23540"/>
        <dbReference type="Rhea" id="RHEA-COMP:9663"/>
        <dbReference type="Rhea" id="RHEA-COMP:9680"/>
        <dbReference type="ChEBI" id="CHEBI:29985"/>
        <dbReference type="ChEBI" id="CHEBI:30616"/>
        <dbReference type="ChEBI" id="CHEBI:33019"/>
        <dbReference type="ChEBI" id="CHEBI:78442"/>
        <dbReference type="ChEBI" id="CHEBI:78520"/>
        <dbReference type="ChEBI" id="CHEBI:456215"/>
        <dbReference type="EC" id="6.1.1.17"/>
    </reaction>
</comment>
<dbReference type="InterPro" id="IPR008925">
    <property type="entry name" value="aa_tRNA-synth_I_cd-bd_sf"/>
</dbReference>
<comment type="subunit">
    <text evidence="3 10">Monomer.</text>
</comment>
<comment type="function">
    <text evidence="10">Catalyzes the attachment of glutamate to tRNA(Glu) in a two-step reaction: glutamate is first activated by ATP to form Glu-AMP and then transferred to the acceptor end of tRNA(Glu).</text>
</comment>
<evidence type="ECO:0000256" key="4">
    <source>
        <dbReference type="ARBA" id="ARBA00022490"/>
    </source>
</evidence>
<dbReference type="InterPro" id="IPR004527">
    <property type="entry name" value="Glu-tRNA-ligase_bac/mito"/>
</dbReference>
<feature type="domain" description="Aminoacyl-tRNA synthetase class I anticodon-binding" evidence="12">
    <location>
        <begin position="327"/>
        <end position="461"/>
    </location>
</feature>
<dbReference type="Pfam" id="PF19269">
    <property type="entry name" value="Anticodon_2"/>
    <property type="match status" value="1"/>
</dbReference>
<feature type="binding site" evidence="10">
    <location>
        <position position="240"/>
    </location>
    <ligand>
        <name>ATP</name>
        <dbReference type="ChEBI" id="CHEBI:30616"/>
    </ligand>
</feature>
<dbReference type="EMBL" id="CP034861">
    <property type="protein sequence ID" value="QCI24179.1"/>
    <property type="molecule type" value="Genomic_DNA"/>
</dbReference>
<reference evidence="13 14" key="1">
    <citation type="submission" date="2018-12" db="EMBL/GenBank/DDBJ databases">
        <authorList>
            <person name="Chong R.A."/>
        </authorList>
    </citation>
    <scope>NUCLEOTIDE SEQUENCE [LARGE SCALE GENOMIC DNA]</scope>
    <source>
        <strain evidence="13 14">Mst</strain>
    </source>
</reference>
<dbReference type="Gene3D" id="1.10.10.350">
    <property type="match status" value="1"/>
</dbReference>
<comment type="similarity">
    <text evidence="2 10">Belongs to the class-I aminoacyl-tRNA synthetase family. Glutamate--tRNA ligase type 1 subfamily.</text>
</comment>
<accession>A0A4D6Y4Z6</accession>
<dbReference type="SUPFAM" id="SSF48163">
    <property type="entry name" value="An anticodon-binding domain of class I aminoacyl-tRNA synthetases"/>
    <property type="match status" value="1"/>
</dbReference>
<dbReference type="EC" id="6.1.1.17" evidence="10"/>
<gene>
    <name evidence="10" type="primary">gltX</name>
    <name evidence="13" type="ORF">D9V75_00320</name>
</gene>
<keyword evidence="4 10" id="KW-0963">Cytoplasm</keyword>
<evidence type="ECO:0000256" key="1">
    <source>
        <dbReference type="ARBA" id="ARBA00004496"/>
    </source>
</evidence>
<comment type="subcellular location">
    <subcellularLocation>
        <location evidence="1 10">Cytoplasm</location>
    </subcellularLocation>
</comment>
<feature type="short sequence motif" description="'HIGH' region" evidence="10">
    <location>
        <begin position="9"/>
        <end position="19"/>
    </location>
</feature>
<dbReference type="InterPro" id="IPR000924">
    <property type="entry name" value="Glu/Gln-tRNA-synth"/>
</dbReference>
<dbReference type="InterPro" id="IPR020058">
    <property type="entry name" value="Glu/Gln-tRNA-synth_Ib_cat-dom"/>
</dbReference>
<evidence type="ECO:0000256" key="9">
    <source>
        <dbReference type="ARBA" id="ARBA00023146"/>
    </source>
</evidence>
<keyword evidence="5 10" id="KW-0436">Ligase</keyword>
<evidence type="ECO:0000256" key="10">
    <source>
        <dbReference type="HAMAP-Rule" id="MF_00022"/>
    </source>
</evidence>
<name>A0A4D6Y4Z6_9GAMM</name>
<organism evidence="13 14">
    <name type="scientific">Buchnera aphidicola</name>
    <name type="common">Muscaphis stroyani</name>
    <dbReference type="NCBI Taxonomy" id="1241869"/>
    <lineage>
        <taxon>Bacteria</taxon>
        <taxon>Pseudomonadati</taxon>
        <taxon>Pseudomonadota</taxon>
        <taxon>Gammaproteobacteria</taxon>
        <taxon>Enterobacterales</taxon>
        <taxon>Erwiniaceae</taxon>
        <taxon>Buchnera</taxon>
    </lineage>
</organism>
<evidence type="ECO:0000256" key="5">
    <source>
        <dbReference type="ARBA" id="ARBA00022598"/>
    </source>
</evidence>
<evidence type="ECO:0000256" key="2">
    <source>
        <dbReference type="ARBA" id="ARBA00007894"/>
    </source>
</evidence>
<evidence type="ECO:0000256" key="7">
    <source>
        <dbReference type="ARBA" id="ARBA00022840"/>
    </source>
</evidence>
<dbReference type="GO" id="GO:0005829">
    <property type="term" value="C:cytosol"/>
    <property type="evidence" value="ECO:0007669"/>
    <property type="project" value="TreeGrafter"/>
</dbReference>
<keyword evidence="6 10" id="KW-0547">Nucleotide-binding</keyword>
<dbReference type="PANTHER" id="PTHR43311:SF2">
    <property type="entry name" value="GLUTAMATE--TRNA LIGASE, MITOCHONDRIAL-RELATED"/>
    <property type="match status" value="1"/>
</dbReference>
<dbReference type="HAMAP" id="MF_00022">
    <property type="entry name" value="Glu_tRNA_synth_type1"/>
    <property type="match status" value="1"/>
</dbReference>
<sequence>MTVITRFAPSPTGNLHIGSIRTALYSWLFARHYNGKFLLRIEDSDVERSTLESVQSILSGLKWLGLNWDKGPYFQSERLDRYKNVIRLMLNEGKAYKCYCSFEKIKKEREFQISKNKKPRYSGTCRNLKNEIRFNQDYVVRFKNPLSGKVIFSDQIRGRISFDNSELDDLIIQRSNGMPTYNFCVVVDDLDMNVTHVIRGEDHINNTPRQINILKSLEANIPIYAHVSMILDETGKKISKRKDSMNIIEYRENGFLPEALLNYILRLGWSYGDKEIFDLVEMKKLFNLKFISKSPSIINEKKLLWLNRHYINNLPFHYVSECLKFYFKKRNIDIKNGPNVECIIELFKNRCYTFQQIVDSSHYFYKDFSYFDKIAAHKYLVCHNFLVLKELYKKIFFLYLWETKGLSKVIDKISIKFKMKKKEISMILRVSVTGNVHSPGISTVMYLIGREKTLIRINKAINYIKNVNF</sequence>
<dbReference type="SUPFAM" id="SSF52374">
    <property type="entry name" value="Nucleotidylyl transferase"/>
    <property type="match status" value="1"/>
</dbReference>
<dbReference type="Proteomes" id="UP000298673">
    <property type="component" value="Chromosome"/>
</dbReference>
<keyword evidence="8 10" id="KW-0648">Protein biosynthesis</keyword>
<dbReference type="GO" id="GO:0006424">
    <property type="term" value="P:glutamyl-tRNA aminoacylation"/>
    <property type="evidence" value="ECO:0007669"/>
    <property type="project" value="UniProtKB-UniRule"/>
</dbReference>
<dbReference type="InterPro" id="IPR014729">
    <property type="entry name" value="Rossmann-like_a/b/a_fold"/>
</dbReference>
<dbReference type="InterPro" id="IPR020751">
    <property type="entry name" value="aa-tRNA-synth_I_codon-bd_sub2"/>
</dbReference>
<evidence type="ECO:0000256" key="3">
    <source>
        <dbReference type="ARBA" id="ARBA00011245"/>
    </source>
</evidence>
<dbReference type="InterPro" id="IPR045462">
    <property type="entry name" value="aa-tRNA-synth_I_cd-bd"/>
</dbReference>
<dbReference type="PRINTS" id="PR00987">
    <property type="entry name" value="TRNASYNTHGLU"/>
</dbReference>
<dbReference type="OrthoDB" id="9807503at2"/>
<evidence type="ECO:0000256" key="6">
    <source>
        <dbReference type="ARBA" id="ARBA00022741"/>
    </source>
</evidence>
<dbReference type="InterPro" id="IPR049940">
    <property type="entry name" value="GluQ/Sye"/>
</dbReference>
<protein>
    <recommendedName>
        <fullName evidence="10">Glutamate--tRNA ligase</fullName>
        <ecNumber evidence="10">6.1.1.17</ecNumber>
    </recommendedName>
    <alternativeName>
        <fullName evidence="10">Glutamyl-tRNA synthetase</fullName>
        <shortName evidence="10">GluRS</shortName>
    </alternativeName>
</protein>
<feature type="short sequence motif" description="'KMSKS' region" evidence="10">
    <location>
        <begin position="237"/>
        <end position="241"/>
    </location>
</feature>
<dbReference type="NCBIfam" id="TIGR00464">
    <property type="entry name" value="gltX_bact"/>
    <property type="match status" value="1"/>
</dbReference>
<feature type="domain" description="Glutamyl/glutaminyl-tRNA synthetase class Ib catalytic" evidence="11">
    <location>
        <begin position="3"/>
        <end position="305"/>
    </location>
</feature>
<evidence type="ECO:0000256" key="8">
    <source>
        <dbReference type="ARBA" id="ARBA00022917"/>
    </source>
</evidence>
<reference evidence="13 14" key="2">
    <citation type="submission" date="2019-05" db="EMBL/GenBank/DDBJ databases">
        <title>Genome evolution of the obligate endosymbiont Buchnera aphidicola.</title>
        <authorList>
            <person name="Moran N.A."/>
        </authorList>
    </citation>
    <scope>NUCLEOTIDE SEQUENCE [LARGE SCALE GENOMIC DNA]</scope>
    <source>
        <strain evidence="13 14">Mst</strain>
    </source>
</reference>
<comment type="caution">
    <text evidence="10">Lacks conserved residue(s) required for the propagation of feature annotation.</text>
</comment>
<dbReference type="GO" id="GO:0008270">
    <property type="term" value="F:zinc ion binding"/>
    <property type="evidence" value="ECO:0007669"/>
    <property type="project" value="InterPro"/>
</dbReference>
<dbReference type="PANTHER" id="PTHR43311">
    <property type="entry name" value="GLUTAMATE--TRNA LIGASE"/>
    <property type="match status" value="1"/>
</dbReference>
<dbReference type="AlphaFoldDB" id="A0A4D6Y4Z6"/>
<evidence type="ECO:0000259" key="11">
    <source>
        <dbReference type="Pfam" id="PF00749"/>
    </source>
</evidence>
<dbReference type="Gene3D" id="3.40.50.620">
    <property type="entry name" value="HUPs"/>
    <property type="match status" value="1"/>
</dbReference>
<keyword evidence="7 10" id="KW-0067">ATP-binding</keyword>
<keyword evidence="9 10" id="KW-0030">Aminoacyl-tRNA synthetase</keyword>
<dbReference type="InterPro" id="IPR033910">
    <property type="entry name" value="GluRS_core"/>
</dbReference>
<dbReference type="GO" id="GO:0000049">
    <property type="term" value="F:tRNA binding"/>
    <property type="evidence" value="ECO:0007669"/>
    <property type="project" value="InterPro"/>
</dbReference>
<evidence type="ECO:0000259" key="12">
    <source>
        <dbReference type="Pfam" id="PF19269"/>
    </source>
</evidence>
<evidence type="ECO:0000313" key="13">
    <source>
        <dbReference type="EMBL" id="QCI24179.1"/>
    </source>
</evidence>
<evidence type="ECO:0000313" key="14">
    <source>
        <dbReference type="Proteomes" id="UP000298673"/>
    </source>
</evidence>
<dbReference type="GO" id="GO:0005524">
    <property type="term" value="F:ATP binding"/>
    <property type="evidence" value="ECO:0007669"/>
    <property type="project" value="UniProtKB-UniRule"/>
</dbReference>
<dbReference type="FunFam" id="3.40.50.620:FF:000007">
    <property type="entry name" value="Glutamate--tRNA ligase"/>
    <property type="match status" value="1"/>
</dbReference>
<dbReference type="Pfam" id="PF00749">
    <property type="entry name" value="tRNA-synt_1c"/>
    <property type="match status" value="1"/>
</dbReference>
<dbReference type="CDD" id="cd00808">
    <property type="entry name" value="GluRS_core"/>
    <property type="match status" value="1"/>
</dbReference>
<dbReference type="GO" id="GO:0004818">
    <property type="term" value="F:glutamate-tRNA ligase activity"/>
    <property type="evidence" value="ECO:0007669"/>
    <property type="project" value="UniProtKB-UniRule"/>
</dbReference>